<organism evidence="6 7">
    <name type="scientific">Caenorhabditis bovis</name>
    <dbReference type="NCBI Taxonomy" id="2654633"/>
    <lineage>
        <taxon>Eukaryota</taxon>
        <taxon>Metazoa</taxon>
        <taxon>Ecdysozoa</taxon>
        <taxon>Nematoda</taxon>
        <taxon>Chromadorea</taxon>
        <taxon>Rhabditida</taxon>
        <taxon>Rhabditina</taxon>
        <taxon>Rhabditomorpha</taxon>
        <taxon>Rhabditoidea</taxon>
        <taxon>Rhabditidae</taxon>
        <taxon>Peloderinae</taxon>
        <taxon>Caenorhabditis</taxon>
    </lineage>
</organism>
<dbReference type="GO" id="GO:0016075">
    <property type="term" value="P:rRNA catabolic process"/>
    <property type="evidence" value="ECO:0007669"/>
    <property type="project" value="TreeGrafter"/>
</dbReference>
<dbReference type="SUPFAM" id="SSF54211">
    <property type="entry name" value="Ribosomal protein S5 domain 2-like"/>
    <property type="match status" value="1"/>
</dbReference>
<dbReference type="Proteomes" id="UP000494206">
    <property type="component" value="Unassembled WGS sequence"/>
</dbReference>
<keyword evidence="2" id="KW-0698">rRNA processing</keyword>
<dbReference type="Pfam" id="PF01138">
    <property type="entry name" value="RNase_PH"/>
    <property type="match status" value="1"/>
</dbReference>
<dbReference type="InterPro" id="IPR015847">
    <property type="entry name" value="ExoRNase_PH_dom2"/>
</dbReference>
<dbReference type="PANTHER" id="PTHR11953:SF0">
    <property type="entry name" value="EXOSOME COMPLEX COMPONENT RRP41"/>
    <property type="match status" value="1"/>
</dbReference>
<comment type="caution">
    <text evidence="6">The sequence shown here is derived from an EMBL/GenBank/DDBJ whole genome shotgun (WGS) entry which is preliminary data.</text>
</comment>
<dbReference type="SUPFAM" id="SSF55666">
    <property type="entry name" value="Ribonuclease PH domain 2-like"/>
    <property type="match status" value="1"/>
</dbReference>
<reference evidence="6 7" key="1">
    <citation type="submission" date="2020-04" db="EMBL/GenBank/DDBJ databases">
        <authorList>
            <person name="Laetsch R D."/>
            <person name="Stevens L."/>
            <person name="Kumar S."/>
            <person name="Blaxter L. M."/>
        </authorList>
    </citation>
    <scope>NUCLEOTIDE SEQUENCE [LARGE SCALE GENOMIC DNA]</scope>
</reference>
<dbReference type="InterPro" id="IPR050080">
    <property type="entry name" value="RNase_PH"/>
</dbReference>
<keyword evidence="7" id="KW-1185">Reference proteome</keyword>
<keyword evidence="3" id="KW-0694">RNA-binding</keyword>
<protein>
    <submittedName>
        <fullName evidence="6">Uncharacterized protein</fullName>
    </submittedName>
</protein>
<proteinExistence type="inferred from homology"/>
<dbReference type="GO" id="GO:0003723">
    <property type="term" value="F:RNA binding"/>
    <property type="evidence" value="ECO:0007669"/>
    <property type="project" value="UniProtKB-KW"/>
</dbReference>
<dbReference type="PROSITE" id="PS01277">
    <property type="entry name" value="RIBONUCLEASE_PH"/>
    <property type="match status" value="1"/>
</dbReference>
<evidence type="ECO:0000259" key="5">
    <source>
        <dbReference type="Pfam" id="PF03725"/>
    </source>
</evidence>
<feature type="domain" description="Exoribonuclease phosphorolytic" evidence="4">
    <location>
        <begin position="1"/>
        <end position="54"/>
    </location>
</feature>
<dbReference type="GO" id="GO:0034475">
    <property type="term" value="P:U4 snRNA 3'-end processing"/>
    <property type="evidence" value="ECO:0007669"/>
    <property type="project" value="TreeGrafter"/>
</dbReference>
<accession>A0A8S1F4C9</accession>
<dbReference type="InterPro" id="IPR027408">
    <property type="entry name" value="PNPase/RNase_PH_dom_sf"/>
</dbReference>
<dbReference type="GO" id="GO:0006364">
    <property type="term" value="P:rRNA processing"/>
    <property type="evidence" value="ECO:0007669"/>
    <property type="project" value="UniProtKB-KW"/>
</dbReference>
<dbReference type="Gene3D" id="3.30.230.70">
    <property type="entry name" value="GHMP Kinase, N-terminal domain"/>
    <property type="match status" value="1"/>
</dbReference>
<dbReference type="GO" id="GO:0005730">
    <property type="term" value="C:nucleolus"/>
    <property type="evidence" value="ECO:0007669"/>
    <property type="project" value="TreeGrafter"/>
</dbReference>
<dbReference type="PANTHER" id="PTHR11953">
    <property type="entry name" value="EXOSOME COMPLEX COMPONENT"/>
    <property type="match status" value="1"/>
</dbReference>
<name>A0A8S1F4C9_9PELO</name>
<dbReference type="InterPro" id="IPR020568">
    <property type="entry name" value="Ribosomal_Su5_D2-typ_SF"/>
</dbReference>
<dbReference type="AlphaFoldDB" id="A0A8S1F4C9"/>
<gene>
    <name evidence="6" type="ORF">CBOVIS_LOCUS8963</name>
</gene>
<dbReference type="InterPro" id="IPR001247">
    <property type="entry name" value="ExoRNase_PH_dom1"/>
</dbReference>
<sequence>MSRLLEKAFESVILVEQFPRSQIDIFCEVLQGDGSNLAACVNATSLALADAGIPMKGIASAATCGIVDSKPIVDLTSREETDLLPRVTLATICGRDEVILVELQNRLHIDYLPIVMETAKSTCSDVYDCLAVVAQQHLKACQPIAA</sequence>
<dbReference type="Pfam" id="PF03725">
    <property type="entry name" value="RNase_PH_C"/>
    <property type="match status" value="1"/>
</dbReference>
<evidence type="ECO:0000313" key="6">
    <source>
        <dbReference type="EMBL" id="CAB3406969.1"/>
    </source>
</evidence>
<evidence type="ECO:0000256" key="2">
    <source>
        <dbReference type="ARBA" id="ARBA00022552"/>
    </source>
</evidence>
<evidence type="ECO:0000313" key="7">
    <source>
        <dbReference type="Proteomes" id="UP000494206"/>
    </source>
</evidence>
<evidence type="ECO:0000259" key="4">
    <source>
        <dbReference type="Pfam" id="PF01138"/>
    </source>
</evidence>
<dbReference type="GO" id="GO:0071051">
    <property type="term" value="P:poly(A)-dependent snoRNA 3'-end processing"/>
    <property type="evidence" value="ECO:0007669"/>
    <property type="project" value="TreeGrafter"/>
</dbReference>
<feature type="domain" description="Exoribonuclease phosphorolytic" evidence="5">
    <location>
        <begin position="58"/>
        <end position="121"/>
    </location>
</feature>
<dbReference type="EMBL" id="CADEPM010000005">
    <property type="protein sequence ID" value="CAB3406969.1"/>
    <property type="molecule type" value="Genomic_DNA"/>
</dbReference>
<evidence type="ECO:0000256" key="1">
    <source>
        <dbReference type="ARBA" id="ARBA00006678"/>
    </source>
</evidence>
<dbReference type="GO" id="GO:0071028">
    <property type="term" value="P:nuclear mRNA surveillance"/>
    <property type="evidence" value="ECO:0007669"/>
    <property type="project" value="TreeGrafter"/>
</dbReference>
<evidence type="ECO:0000256" key="3">
    <source>
        <dbReference type="ARBA" id="ARBA00022884"/>
    </source>
</evidence>
<dbReference type="InterPro" id="IPR018336">
    <property type="entry name" value="RNase_PH_CS"/>
</dbReference>
<dbReference type="InterPro" id="IPR036345">
    <property type="entry name" value="ExoRNase_PH_dom2_sf"/>
</dbReference>
<dbReference type="OrthoDB" id="27298at2759"/>
<dbReference type="GO" id="GO:0000177">
    <property type="term" value="C:cytoplasmic exosome (RNase complex)"/>
    <property type="evidence" value="ECO:0007669"/>
    <property type="project" value="TreeGrafter"/>
</dbReference>
<comment type="similarity">
    <text evidence="1">Belongs to the RNase PH family.</text>
</comment>
<dbReference type="GO" id="GO:0000176">
    <property type="term" value="C:nuclear exosome (RNase complex)"/>
    <property type="evidence" value="ECO:0007669"/>
    <property type="project" value="TreeGrafter"/>
</dbReference>